<dbReference type="SMART" id="SM00062">
    <property type="entry name" value="PBPb"/>
    <property type="match status" value="1"/>
</dbReference>
<accession>A0A4R0XJR2</accession>
<dbReference type="Proteomes" id="UP000294200">
    <property type="component" value="Unassembled WGS sequence"/>
</dbReference>
<evidence type="ECO:0000256" key="1">
    <source>
        <dbReference type="ARBA" id="ARBA00004196"/>
    </source>
</evidence>
<dbReference type="InterPro" id="IPR018313">
    <property type="entry name" value="SBP_3_CS"/>
</dbReference>
<sequence>MKKLHVLLAVFIPFIVTPTLSFSKDISTIRFGTSPDYPPFESKSPDGKLVGIDIDLGNAVCAQLHAKCEWVEGDFDGLIPSLKARKIDVILSGMMATEQRKKEIDFTDKLYNAYSRLLVSKASTLQPSTEGLRGKSVGVQQGSVSESIARMLWAKSGVQVVPYANQDQSLADLVNGRLDGVLVEQIQADVGFLKTERGRGFKFAGGPIVANGIADYTAMGLRKDDPSLKQSINDALQKIRSDGTYTTITHKYVDYDISK</sequence>
<dbReference type="AlphaFoldDB" id="A0A4R0XJR2"/>
<name>A0A4R0XJR2_9BURK</name>
<gene>
    <name evidence="6" type="ORF">BZM27_04370</name>
</gene>
<keyword evidence="3" id="KW-0732">Signal</keyword>
<organism evidence="6 7">
    <name type="scientific">Paraburkholderia steynii</name>
    <dbReference type="NCBI Taxonomy" id="1245441"/>
    <lineage>
        <taxon>Bacteria</taxon>
        <taxon>Pseudomonadati</taxon>
        <taxon>Pseudomonadota</taxon>
        <taxon>Betaproteobacteria</taxon>
        <taxon>Burkholderiales</taxon>
        <taxon>Burkholderiaceae</taxon>
        <taxon>Paraburkholderia</taxon>
    </lineage>
</organism>
<dbReference type="Gene3D" id="3.40.190.10">
    <property type="entry name" value="Periplasmic binding protein-like II"/>
    <property type="match status" value="2"/>
</dbReference>
<comment type="similarity">
    <text evidence="2 4">Belongs to the bacterial solute-binding protein 3 family.</text>
</comment>
<comment type="subcellular location">
    <subcellularLocation>
        <location evidence="1">Cell envelope</location>
    </subcellularLocation>
</comment>
<dbReference type="Pfam" id="PF00497">
    <property type="entry name" value="SBP_bac_3"/>
    <property type="match status" value="1"/>
</dbReference>
<dbReference type="PROSITE" id="PS01039">
    <property type="entry name" value="SBP_BACTERIAL_3"/>
    <property type="match status" value="1"/>
</dbReference>
<dbReference type="PANTHER" id="PTHR35936">
    <property type="entry name" value="MEMBRANE-BOUND LYTIC MUREIN TRANSGLYCOSYLASE F"/>
    <property type="match status" value="1"/>
</dbReference>
<dbReference type="PANTHER" id="PTHR35936:SF13">
    <property type="entry name" value="HISTIDINE-BINDING PERIPLASMIC PROTEIN"/>
    <property type="match status" value="1"/>
</dbReference>
<evidence type="ECO:0000313" key="6">
    <source>
        <dbReference type="EMBL" id="TCG09612.1"/>
    </source>
</evidence>
<reference evidence="6 7" key="1">
    <citation type="submission" date="2017-02" db="EMBL/GenBank/DDBJ databases">
        <title>Paraburkholderia sophoroidis sp. nov. and Paraburkholderia steynii sp. nov. rhizobial symbionts of the fynbos legume Hypocalyptus sophoroides.</title>
        <authorList>
            <person name="Steenkamp E.T."/>
            <person name="Beukes C.W."/>
            <person name="Van Zyl E."/>
            <person name="Avontuur J."/>
            <person name="Chan W.Y."/>
            <person name="Hassen A."/>
            <person name="Palmer M."/>
            <person name="Mthombeni L."/>
            <person name="Phalane F."/>
            <person name="Sereme K."/>
            <person name="Venter S.N."/>
        </authorList>
    </citation>
    <scope>NUCLEOTIDE SEQUENCE [LARGE SCALE GENOMIC DNA]</scope>
    <source>
        <strain evidence="6 7">HC1.1ba</strain>
    </source>
</reference>
<keyword evidence="7" id="KW-1185">Reference proteome</keyword>
<comment type="caution">
    <text evidence="6">The sequence shown here is derived from an EMBL/GenBank/DDBJ whole genome shotgun (WGS) entry which is preliminary data.</text>
</comment>
<feature type="domain" description="Solute-binding protein family 3/N-terminal" evidence="5">
    <location>
        <begin position="28"/>
        <end position="256"/>
    </location>
</feature>
<dbReference type="EMBL" id="MWML01000009">
    <property type="protein sequence ID" value="TCG09612.1"/>
    <property type="molecule type" value="Genomic_DNA"/>
</dbReference>
<evidence type="ECO:0000256" key="2">
    <source>
        <dbReference type="ARBA" id="ARBA00010333"/>
    </source>
</evidence>
<evidence type="ECO:0000259" key="5">
    <source>
        <dbReference type="SMART" id="SM00062"/>
    </source>
</evidence>
<dbReference type="SUPFAM" id="SSF53850">
    <property type="entry name" value="Periplasmic binding protein-like II"/>
    <property type="match status" value="1"/>
</dbReference>
<dbReference type="GO" id="GO:0030313">
    <property type="term" value="C:cell envelope"/>
    <property type="evidence" value="ECO:0007669"/>
    <property type="project" value="UniProtKB-SubCell"/>
</dbReference>
<evidence type="ECO:0000256" key="3">
    <source>
        <dbReference type="ARBA" id="ARBA00022729"/>
    </source>
</evidence>
<evidence type="ECO:0000313" key="7">
    <source>
        <dbReference type="Proteomes" id="UP000294200"/>
    </source>
</evidence>
<proteinExistence type="inferred from homology"/>
<protein>
    <submittedName>
        <fullName evidence="6">ABC transporter substrate-binding protein</fullName>
    </submittedName>
</protein>
<evidence type="ECO:0000256" key="4">
    <source>
        <dbReference type="RuleBase" id="RU003744"/>
    </source>
</evidence>
<dbReference type="InterPro" id="IPR001638">
    <property type="entry name" value="Solute-binding_3/MltF_N"/>
</dbReference>